<dbReference type="CDD" id="cd06261">
    <property type="entry name" value="TM_PBP2"/>
    <property type="match status" value="1"/>
</dbReference>
<evidence type="ECO:0000256" key="7">
    <source>
        <dbReference type="ARBA" id="ARBA00022989"/>
    </source>
</evidence>
<dbReference type="Proteomes" id="UP000294215">
    <property type="component" value="Unassembled WGS sequence"/>
</dbReference>
<dbReference type="AlphaFoldDB" id="A0AB38HXU5"/>
<dbReference type="InterPro" id="IPR035906">
    <property type="entry name" value="MetI-like_sf"/>
</dbReference>
<dbReference type="GO" id="GO:0043190">
    <property type="term" value="C:ATP-binding cassette (ABC) transporter complex"/>
    <property type="evidence" value="ECO:0007669"/>
    <property type="project" value="InterPro"/>
</dbReference>
<name>A0AB38HXU5_9HYPH</name>
<comment type="caution">
    <text evidence="11">The sequence shown here is derived from an EMBL/GenBank/DDBJ whole genome shotgun (WGS) entry which is preliminary data.</text>
</comment>
<evidence type="ECO:0000259" key="10">
    <source>
        <dbReference type="PROSITE" id="PS50928"/>
    </source>
</evidence>
<dbReference type="RefSeq" id="WP_130690655.1">
    <property type="nucleotide sequence ID" value="NZ_SINH01000002.1"/>
</dbReference>
<evidence type="ECO:0000256" key="9">
    <source>
        <dbReference type="RuleBase" id="RU363032"/>
    </source>
</evidence>
<reference evidence="11 12" key="1">
    <citation type="submission" date="2019-02" db="EMBL/GenBank/DDBJ databases">
        <title>The genomic architecture of introgression among sibling species of bacteria.</title>
        <authorList>
            <person name="Cavassim M.I.A."/>
            <person name="Moeskjaer S."/>
            <person name="Moslemi C."/>
            <person name="Fields B."/>
            <person name="Bachmann A."/>
            <person name="Vilhjalmsson B."/>
            <person name="Schierup M.H."/>
            <person name="Young J.P.W."/>
            <person name="Andersen S.U."/>
        </authorList>
    </citation>
    <scope>NUCLEOTIDE SEQUENCE [LARGE SCALE GENOMIC DNA]</scope>
    <source>
        <strain evidence="11 12">SM92</strain>
        <plasmid evidence="11">pSM92_Rh01</plasmid>
    </source>
</reference>
<protein>
    <submittedName>
        <fullName evidence="11">Amino acid ABC transporter permease</fullName>
    </submittedName>
</protein>
<dbReference type="GO" id="GO:0022857">
    <property type="term" value="F:transmembrane transporter activity"/>
    <property type="evidence" value="ECO:0007669"/>
    <property type="project" value="InterPro"/>
</dbReference>
<dbReference type="NCBIfam" id="TIGR01726">
    <property type="entry name" value="HEQRo_perm_3TM"/>
    <property type="match status" value="1"/>
</dbReference>
<evidence type="ECO:0000256" key="4">
    <source>
        <dbReference type="ARBA" id="ARBA00022475"/>
    </source>
</evidence>
<gene>
    <name evidence="11" type="ORF">ELH40_27705</name>
</gene>
<evidence type="ECO:0000256" key="8">
    <source>
        <dbReference type="ARBA" id="ARBA00023136"/>
    </source>
</evidence>
<accession>A0AB38HXU5</accession>
<organism evidence="11 12">
    <name type="scientific">Rhizobium ruizarguesonis</name>
    <dbReference type="NCBI Taxonomy" id="2081791"/>
    <lineage>
        <taxon>Bacteria</taxon>
        <taxon>Pseudomonadati</taxon>
        <taxon>Pseudomonadota</taxon>
        <taxon>Alphaproteobacteria</taxon>
        <taxon>Hyphomicrobiales</taxon>
        <taxon>Rhizobiaceae</taxon>
        <taxon>Rhizobium/Agrobacterium group</taxon>
        <taxon>Rhizobium</taxon>
    </lineage>
</organism>
<dbReference type="PANTHER" id="PTHR30614">
    <property type="entry name" value="MEMBRANE COMPONENT OF AMINO ACID ABC TRANSPORTER"/>
    <property type="match status" value="1"/>
</dbReference>
<geneLocation type="plasmid" evidence="11">
    <name>pSM92_Rh01</name>
</geneLocation>
<evidence type="ECO:0000256" key="6">
    <source>
        <dbReference type="ARBA" id="ARBA00022970"/>
    </source>
</evidence>
<dbReference type="GO" id="GO:0006865">
    <property type="term" value="P:amino acid transport"/>
    <property type="evidence" value="ECO:0007669"/>
    <property type="project" value="UniProtKB-KW"/>
</dbReference>
<comment type="subcellular location">
    <subcellularLocation>
        <location evidence="1">Cell inner membrane</location>
        <topology evidence="1">Multi-pass membrane protein</topology>
    </subcellularLocation>
    <subcellularLocation>
        <location evidence="9">Cell membrane</location>
        <topology evidence="9">Multi-pass membrane protein</topology>
    </subcellularLocation>
</comment>
<dbReference type="PROSITE" id="PS50928">
    <property type="entry name" value="ABC_TM1"/>
    <property type="match status" value="1"/>
</dbReference>
<keyword evidence="4" id="KW-1003">Cell membrane</keyword>
<feature type="transmembrane region" description="Helical" evidence="9">
    <location>
        <begin position="56"/>
        <end position="76"/>
    </location>
</feature>
<evidence type="ECO:0000256" key="5">
    <source>
        <dbReference type="ARBA" id="ARBA00022692"/>
    </source>
</evidence>
<keyword evidence="8 9" id="KW-0472">Membrane</keyword>
<evidence type="ECO:0000313" key="12">
    <source>
        <dbReference type="Proteomes" id="UP000294215"/>
    </source>
</evidence>
<sequence>MFDVKLFLSALLGWPLFHGAVITVVLCGLVQAVSLVVGLGTASLAGSPRCWVRRSMAAYVWFFRGAPALLVLLLIWNGLPQLFPIFRQAWFTPFLAAFIALTFIQVAYITEILRSAYSAVGHGQTEGARALGLKRWHIFFYVVLPQALRVAMPALVNEMISLLKTTSLATVISLEELMTVTTMAIATSFRFLEWYAAVLVYYLSMVAILTVIQARVENMLSKGYAR</sequence>
<dbReference type="InterPro" id="IPR010065">
    <property type="entry name" value="AA_ABC_transptr_permease_3TM"/>
</dbReference>
<evidence type="ECO:0000256" key="3">
    <source>
        <dbReference type="ARBA" id="ARBA00022448"/>
    </source>
</evidence>
<evidence type="ECO:0000256" key="1">
    <source>
        <dbReference type="ARBA" id="ARBA00004429"/>
    </source>
</evidence>
<feature type="transmembrane region" description="Helical" evidence="9">
    <location>
        <begin position="88"/>
        <end position="109"/>
    </location>
</feature>
<dbReference type="SUPFAM" id="SSF161098">
    <property type="entry name" value="MetI-like"/>
    <property type="match status" value="1"/>
</dbReference>
<keyword evidence="6" id="KW-0029">Amino-acid transport</keyword>
<keyword evidence="5 9" id="KW-0812">Transmembrane</keyword>
<dbReference type="PANTHER" id="PTHR30614:SF0">
    <property type="entry name" value="L-CYSTINE TRANSPORT SYSTEM PERMEASE PROTEIN TCYL"/>
    <property type="match status" value="1"/>
</dbReference>
<comment type="similarity">
    <text evidence="2">Belongs to the binding-protein-dependent transport system permease family. HisMQ subfamily.</text>
</comment>
<evidence type="ECO:0000256" key="2">
    <source>
        <dbReference type="ARBA" id="ARBA00010072"/>
    </source>
</evidence>
<feature type="transmembrane region" description="Helical" evidence="9">
    <location>
        <begin position="20"/>
        <end position="44"/>
    </location>
</feature>
<dbReference type="EMBL" id="SIMR01000002">
    <property type="protein sequence ID" value="TBC07079.1"/>
    <property type="molecule type" value="Genomic_DNA"/>
</dbReference>
<dbReference type="Pfam" id="PF00528">
    <property type="entry name" value="BPD_transp_1"/>
    <property type="match status" value="1"/>
</dbReference>
<dbReference type="Gene3D" id="1.10.3720.10">
    <property type="entry name" value="MetI-like"/>
    <property type="match status" value="1"/>
</dbReference>
<dbReference type="InterPro" id="IPR000515">
    <property type="entry name" value="MetI-like"/>
</dbReference>
<keyword evidence="3 9" id="KW-0813">Transport</keyword>
<keyword evidence="11" id="KW-0614">Plasmid</keyword>
<proteinExistence type="inferred from homology"/>
<keyword evidence="7 9" id="KW-1133">Transmembrane helix</keyword>
<feature type="domain" description="ABC transmembrane type-1" evidence="10">
    <location>
        <begin position="20"/>
        <end position="213"/>
    </location>
</feature>
<dbReference type="InterPro" id="IPR043429">
    <property type="entry name" value="ArtM/GltK/GlnP/TcyL/YhdX-like"/>
</dbReference>
<evidence type="ECO:0000313" key="11">
    <source>
        <dbReference type="EMBL" id="TBC07079.1"/>
    </source>
</evidence>
<feature type="transmembrane region" description="Helical" evidence="9">
    <location>
        <begin position="194"/>
        <end position="212"/>
    </location>
</feature>